<evidence type="ECO:0000313" key="2">
    <source>
        <dbReference type="EMBL" id="VDP50685.1"/>
    </source>
</evidence>
<accession>A0A183KD51</accession>
<protein>
    <submittedName>
        <fullName evidence="4">Transcription repressor</fullName>
    </submittedName>
</protein>
<keyword evidence="3" id="KW-1185">Reference proteome</keyword>
<evidence type="ECO:0000256" key="1">
    <source>
        <dbReference type="SAM" id="MobiDB-lite"/>
    </source>
</evidence>
<sequence length="80" mass="9247">MKSTDENVVKIRRKLMLPRLRRFSTCCHRRRRYMDRDRTKLSSSNAGQTLSSNPHPDHNSSKYPLVSVNKANSEEIVSAS</sequence>
<dbReference type="AlphaFoldDB" id="A0A183KD51"/>
<feature type="region of interest" description="Disordered" evidence="1">
    <location>
        <begin position="31"/>
        <end position="80"/>
    </location>
</feature>
<proteinExistence type="predicted"/>
<organism evidence="4">
    <name type="scientific">Schistosoma curassoni</name>
    <dbReference type="NCBI Taxonomy" id="6186"/>
    <lineage>
        <taxon>Eukaryota</taxon>
        <taxon>Metazoa</taxon>
        <taxon>Spiralia</taxon>
        <taxon>Lophotrochozoa</taxon>
        <taxon>Platyhelminthes</taxon>
        <taxon>Trematoda</taxon>
        <taxon>Digenea</taxon>
        <taxon>Strigeidida</taxon>
        <taxon>Schistosomatoidea</taxon>
        <taxon>Schistosomatidae</taxon>
        <taxon>Schistosoma</taxon>
    </lineage>
</organism>
<feature type="compositionally biased region" description="Polar residues" evidence="1">
    <location>
        <begin position="41"/>
        <end position="54"/>
    </location>
</feature>
<dbReference type="EMBL" id="UZAK01035486">
    <property type="protein sequence ID" value="VDP50685.1"/>
    <property type="molecule type" value="Genomic_DNA"/>
</dbReference>
<reference evidence="2 3" key="2">
    <citation type="submission" date="2018-11" db="EMBL/GenBank/DDBJ databases">
        <authorList>
            <consortium name="Pathogen Informatics"/>
        </authorList>
    </citation>
    <scope>NUCLEOTIDE SEQUENCE [LARGE SCALE GENOMIC DNA]</scope>
    <source>
        <strain evidence="2">Dakar</strain>
        <strain evidence="3">Dakar, Senegal</strain>
    </source>
</reference>
<dbReference type="WBParaSite" id="SCUD_0001294601-mRNA-1">
    <property type="protein sequence ID" value="SCUD_0001294601-mRNA-1"/>
    <property type="gene ID" value="SCUD_0001294601"/>
</dbReference>
<name>A0A183KD51_9TREM</name>
<evidence type="ECO:0000313" key="3">
    <source>
        <dbReference type="Proteomes" id="UP000279833"/>
    </source>
</evidence>
<reference evidence="4" key="1">
    <citation type="submission" date="2016-06" db="UniProtKB">
        <authorList>
            <consortium name="WormBaseParasite"/>
        </authorList>
    </citation>
    <scope>IDENTIFICATION</scope>
</reference>
<dbReference type="Proteomes" id="UP000279833">
    <property type="component" value="Unassembled WGS sequence"/>
</dbReference>
<gene>
    <name evidence="2" type="ORF">SCUD_LOCUS12943</name>
</gene>
<evidence type="ECO:0000313" key="4">
    <source>
        <dbReference type="WBParaSite" id="SCUD_0001294601-mRNA-1"/>
    </source>
</evidence>